<evidence type="ECO:0000313" key="2">
    <source>
        <dbReference type="EMBL" id="OJJ53997.1"/>
    </source>
</evidence>
<sequence length="118" mass="13620">MRELEKIPQQNRFKEQVQTDNWETTTGSVEKKERQGGSWVNVANEKKARRLSIIVEGSAENGRKRTIHLARPHLNYSVEKLINIPHANYDTKRLSYLLHNQLGSMFNGHTADSKIHSL</sequence>
<feature type="compositionally biased region" description="Basic and acidic residues" evidence="1">
    <location>
        <begin position="1"/>
        <end position="17"/>
    </location>
</feature>
<feature type="region of interest" description="Disordered" evidence="1">
    <location>
        <begin position="1"/>
        <end position="36"/>
    </location>
</feature>
<feature type="compositionally biased region" description="Polar residues" evidence="1">
    <location>
        <begin position="18"/>
        <end position="28"/>
    </location>
</feature>
<accession>A0A1L9T3K3</accession>
<dbReference type="Proteomes" id="UP000184356">
    <property type="component" value="Unassembled WGS sequence"/>
</dbReference>
<name>A0A1L9T3K3_9EURO</name>
<dbReference type="GeneID" id="63764465"/>
<dbReference type="RefSeq" id="XP_040697803.1">
    <property type="nucleotide sequence ID" value="XM_040848392.1"/>
</dbReference>
<evidence type="ECO:0000256" key="1">
    <source>
        <dbReference type="SAM" id="MobiDB-lite"/>
    </source>
</evidence>
<gene>
    <name evidence="2" type="ORF">ASPSYDRAFT_519221</name>
</gene>
<dbReference type="AlphaFoldDB" id="A0A1L9T3K3"/>
<organism evidence="2 3">
    <name type="scientific">Aspergillus sydowii CBS 593.65</name>
    <dbReference type="NCBI Taxonomy" id="1036612"/>
    <lineage>
        <taxon>Eukaryota</taxon>
        <taxon>Fungi</taxon>
        <taxon>Dikarya</taxon>
        <taxon>Ascomycota</taxon>
        <taxon>Pezizomycotina</taxon>
        <taxon>Eurotiomycetes</taxon>
        <taxon>Eurotiomycetidae</taxon>
        <taxon>Eurotiales</taxon>
        <taxon>Aspergillaceae</taxon>
        <taxon>Aspergillus</taxon>
        <taxon>Aspergillus subgen. Nidulantes</taxon>
    </lineage>
</organism>
<proteinExistence type="predicted"/>
<keyword evidence="3" id="KW-1185">Reference proteome</keyword>
<dbReference type="VEuPathDB" id="FungiDB:ASPSYDRAFT_519221"/>
<dbReference type="EMBL" id="KV878596">
    <property type="protein sequence ID" value="OJJ53997.1"/>
    <property type="molecule type" value="Genomic_DNA"/>
</dbReference>
<evidence type="ECO:0000313" key="3">
    <source>
        <dbReference type="Proteomes" id="UP000184356"/>
    </source>
</evidence>
<protein>
    <submittedName>
        <fullName evidence="2">Uncharacterized protein</fullName>
    </submittedName>
</protein>
<reference evidence="3" key="1">
    <citation type="journal article" date="2017" name="Genome Biol.">
        <title>Comparative genomics reveals high biological diversity and specific adaptations in the industrially and medically important fungal genus Aspergillus.</title>
        <authorList>
            <person name="de Vries R.P."/>
            <person name="Riley R."/>
            <person name="Wiebenga A."/>
            <person name="Aguilar-Osorio G."/>
            <person name="Amillis S."/>
            <person name="Uchima C.A."/>
            <person name="Anderluh G."/>
            <person name="Asadollahi M."/>
            <person name="Askin M."/>
            <person name="Barry K."/>
            <person name="Battaglia E."/>
            <person name="Bayram O."/>
            <person name="Benocci T."/>
            <person name="Braus-Stromeyer S.A."/>
            <person name="Caldana C."/>
            <person name="Canovas D."/>
            <person name="Cerqueira G.C."/>
            <person name="Chen F."/>
            <person name="Chen W."/>
            <person name="Choi C."/>
            <person name="Clum A."/>
            <person name="Dos Santos R.A."/>
            <person name="Damasio A.R."/>
            <person name="Diallinas G."/>
            <person name="Emri T."/>
            <person name="Fekete E."/>
            <person name="Flipphi M."/>
            <person name="Freyberg S."/>
            <person name="Gallo A."/>
            <person name="Gournas C."/>
            <person name="Habgood R."/>
            <person name="Hainaut M."/>
            <person name="Harispe M.L."/>
            <person name="Henrissat B."/>
            <person name="Hilden K.S."/>
            <person name="Hope R."/>
            <person name="Hossain A."/>
            <person name="Karabika E."/>
            <person name="Karaffa L."/>
            <person name="Karanyi Z."/>
            <person name="Krasevec N."/>
            <person name="Kuo A."/>
            <person name="Kusch H."/>
            <person name="LaButti K."/>
            <person name="Lagendijk E.L."/>
            <person name="Lapidus A."/>
            <person name="Levasseur A."/>
            <person name="Lindquist E."/>
            <person name="Lipzen A."/>
            <person name="Logrieco A.F."/>
            <person name="MacCabe A."/>
            <person name="Maekelae M.R."/>
            <person name="Malavazi I."/>
            <person name="Melin P."/>
            <person name="Meyer V."/>
            <person name="Mielnichuk N."/>
            <person name="Miskei M."/>
            <person name="Molnar A.P."/>
            <person name="Mule G."/>
            <person name="Ngan C.Y."/>
            <person name="Orejas M."/>
            <person name="Orosz E."/>
            <person name="Ouedraogo J.P."/>
            <person name="Overkamp K.M."/>
            <person name="Park H.-S."/>
            <person name="Perrone G."/>
            <person name="Piumi F."/>
            <person name="Punt P.J."/>
            <person name="Ram A.F."/>
            <person name="Ramon A."/>
            <person name="Rauscher S."/>
            <person name="Record E."/>
            <person name="Riano-Pachon D.M."/>
            <person name="Robert V."/>
            <person name="Roehrig J."/>
            <person name="Ruller R."/>
            <person name="Salamov A."/>
            <person name="Salih N.S."/>
            <person name="Samson R.A."/>
            <person name="Sandor E."/>
            <person name="Sanguinetti M."/>
            <person name="Schuetze T."/>
            <person name="Sepcic K."/>
            <person name="Shelest E."/>
            <person name="Sherlock G."/>
            <person name="Sophianopoulou V."/>
            <person name="Squina F.M."/>
            <person name="Sun H."/>
            <person name="Susca A."/>
            <person name="Todd R.B."/>
            <person name="Tsang A."/>
            <person name="Unkles S.E."/>
            <person name="van de Wiele N."/>
            <person name="van Rossen-Uffink D."/>
            <person name="Oliveira J.V."/>
            <person name="Vesth T.C."/>
            <person name="Visser J."/>
            <person name="Yu J.-H."/>
            <person name="Zhou M."/>
            <person name="Andersen M.R."/>
            <person name="Archer D.B."/>
            <person name="Baker S.E."/>
            <person name="Benoit I."/>
            <person name="Brakhage A.A."/>
            <person name="Braus G.H."/>
            <person name="Fischer R."/>
            <person name="Frisvad J.C."/>
            <person name="Goldman G.H."/>
            <person name="Houbraken J."/>
            <person name="Oakley B."/>
            <person name="Pocsi I."/>
            <person name="Scazzocchio C."/>
            <person name="Seiboth B."/>
            <person name="vanKuyk P.A."/>
            <person name="Wortman J."/>
            <person name="Dyer P.S."/>
            <person name="Grigoriev I.V."/>
        </authorList>
    </citation>
    <scope>NUCLEOTIDE SEQUENCE [LARGE SCALE GENOMIC DNA]</scope>
    <source>
        <strain evidence="3">CBS 593.65</strain>
    </source>
</reference>